<feature type="domain" description="OVATE" evidence="8">
    <location>
        <begin position="206"/>
        <end position="271"/>
    </location>
</feature>
<dbReference type="Pfam" id="PF04844">
    <property type="entry name" value="Ovate"/>
    <property type="match status" value="1"/>
</dbReference>
<dbReference type="PANTHER" id="PTHR33057">
    <property type="entry name" value="TRANSCRIPTION REPRESSOR OFP7-RELATED"/>
    <property type="match status" value="1"/>
</dbReference>
<dbReference type="EMBL" id="CM007370">
    <property type="protein sequence ID" value="OIW03823.1"/>
    <property type="molecule type" value="Genomic_DNA"/>
</dbReference>
<keyword evidence="2 6" id="KW-0678">Repressor</keyword>
<dbReference type="KEGG" id="lang:109357977"/>
<accession>A0A4P1R6X7</accession>
<evidence type="ECO:0000256" key="6">
    <source>
        <dbReference type="RuleBase" id="RU367028"/>
    </source>
</evidence>
<comment type="subcellular location">
    <subcellularLocation>
        <location evidence="1 6">Nucleus</location>
    </subcellularLocation>
</comment>
<keyword evidence="10" id="KW-1185">Reference proteome</keyword>
<dbReference type="GO" id="GO:0045892">
    <property type="term" value="P:negative regulation of DNA-templated transcription"/>
    <property type="evidence" value="ECO:0007669"/>
    <property type="project" value="UniProtKB-UniRule"/>
</dbReference>
<feature type="compositionally biased region" description="Acidic residues" evidence="7">
    <location>
        <begin position="97"/>
        <end position="110"/>
    </location>
</feature>
<keyword evidence="5 6" id="KW-0539">Nucleus</keyword>
<protein>
    <recommendedName>
        <fullName evidence="6">Transcription repressor</fullName>
    </recommendedName>
    <alternativeName>
        <fullName evidence="6">Ovate family protein</fullName>
    </alternativeName>
</protein>
<dbReference type="Gramene" id="OIW03823">
    <property type="protein sequence ID" value="OIW03823"/>
    <property type="gene ID" value="TanjilG_30099"/>
</dbReference>
<evidence type="ECO:0000256" key="4">
    <source>
        <dbReference type="ARBA" id="ARBA00023163"/>
    </source>
</evidence>
<organism evidence="9 10">
    <name type="scientific">Lupinus angustifolius</name>
    <name type="common">Narrow-leaved blue lupine</name>
    <dbReference type="NCBI Taxonomy" id="3871"/>
    <lineage>
        <taxon>Eukaryota</taxon>
        <taxon>Viridiplantae</taxon>
        <taxon>Streptophyta</taxon>
        <taxon>Embryophyta</taxon>
        <taxon>Tracheophyta</taxon>
        <taxon>Spermatophyta</taxon>
        <taxon>Magnoliopsida</taxon>
        <taxon>eudicotyledons</taxon>
        <taxon>Gunneridae</taxon>
        <taxon>Pentapetalae</taxon>
        <taxon>rosids</taxon>
        <taxon>fabids</taxon>
        <taxon>Fabales</taxon>
        <taxon>Fabaceae</taxon>
        <taxon>Papilionoideae</taxon>
        <taxon>50 kb inversion clade</taxon>
        <taxon>genistoids sensu lato</taxon>
        <taxon>core genistoids</taxon>
        <taxon>Genisteae</taxon>
        <taxon>Lupinus</taxon>
    </lineage>
</organism>
<dbReference type="InterPro" id="IPR006458">
    <property type="entry name" value="Ovate_C"/>
</dbReference>
<evidence type="ECO:0000259" key="8">
    <source>
        <dbReference type="PROSITE" id="PS51754"/>
    </source>
</evidence>
<evidence type="ECO:0000256" key="3">
    <source>
        <dbReference type="ARBA" id="ARBA00023015"/>
    </source>
</evidence>
<reference evidence="9 10" key="1">
    <citation type="journal article" date="2017" name="Plant Biotechnol. J.">
        <title>A comprehensive draft genome sequence for lupin (Lupinus angustifolius), an emerging health food: insights into plant-microbe interactions and legume evolution.</title>
        <authorList>
            <person name="Hane J.K."/>
            <person name="Ming Y."/>
            <person name="Kamphuis L.G."/>
            <person name="Nelson M.N."/>
            <person name="Garg G."/>
            <person name="Atkins C.A."/>
            <person name="Bayer P.E."/>
            <person name="Bravo A."/>
            <person name="Bringans S."/>
            <person name="Cannon S."/>
            <person name="Edwards D."/>
            <person name="Foley R."/>
            <person name="Gao L.L."/>
            <person name="Harrison M.J."/>
            <person name="Huang W."/>
            <person name="Hurgobin B."/>
            <person name="Li S."/>
            <person name="Liu C.W."/>
            <person name="McGrath A."/>
            <person name="Morahan G."/>
            <person name="Murray J."/>
            <person name="Weller J."/>
            <person name="Jian J."/>
            <person name="Singh K.B."/>
        </authorList>
    </citation>
    <scope>NUCLEOTIDE SEQUENCE [LARGE SCALE GENOMIC DNA]</scope>
    <source>
        <strain evidence="10">cv. Tanjil</strain>
        <tissue evidence="9">Whole plant</tissue>
    </source>
</reference>
<dbReference type="Proteomes" id="UP000188354">
    <property type="component" value="Chromosome LG10"/>
</dbReference>
<dbReference type="OrthoDB" id="689980at2759"/>
<dbReference type="PROSITE" id="PS51754">
    <property type="entry name" value="OVATE"/>
    <property type="match status" value="1"/>
</dbReference>
<dbReference type="InterPro" id="IPR038933">
    <property type="entry name" value="Ovate"/>
</dbReference>
<gene>
    <name evidence="9" type="ORF">TanjilG_30099</name>
</gene>
<dbReference type="PANTHER" id="PTHR33057:SF117">
    <property type="entry name" value="TRANSCRIPTION REPRESSOR OFP14"/>
    <property type="match status" value="1"/>
</dbReference>
<feature type="region of interest" description="Disordered" evidence="7">
    <location>
        <begin position="97"/>
        <end position="116"/>
    </location>
</feature>
<comment type="function">
    <text evidence="6">Transcriptional repressor that regulates multiple aspects of plant growth and development.</text>
</comment>
<evidence type="ECO:0000256" key="7">
    <source>
        <dbReference type="SAM" id="MobiDB-lite"/>
    </source>
</evidence>
<evidence type="ECO:0000313" key="10">
    <source>
        <dbReference type="Proteomes" id="UP000188354"/>
    </source>
</evidence>
<dbReference type="STRING" id="3871.A0A4P1R6X7"/>
<evidence type="ECO:0000313" key="9">
    <source>
        <dbReference type="EMBL" id="OIW03823.1"/>
    </source>
</evidence>
<name>A0A4P1R6X7_LUPAN</name>
<evidence type="ECO:0000256" key="1">
    <source>
        <dbReference type="ARBA" id="ARBA00004123"/>
    </source>
</evidence>
<sequence>MPKKIPKFLRGYLSRIKAHHPPQIQLSLNSFSSSKSWILSGRKNLKTSSFHFEDTNETHGCSNNNNKINHKDDTAATLADVDRFLFENFKSLYLKDDDDDGDGGEGNEEENGNKYKNTKRVLLEKQNHDEEEPKLGPILYDSPRLVEIPHDLCGSTRFFVKPGFSRSLVDDAMTKMFDPEESGSNKSAKTQYDKNTVVLPDNCITLLKYSLSPYEEFRRSMKEIVEARGKSHEGDEIDWEFMEELLFCYLELNEKKSHKFILSAFVDLITVMRENSETTMVKVKPQNVQTLMIDRKVSNKKKIGDEIW</sequence>
<evidence type="ECO:0000256" key="5">
    <source>
        <dbReference type="ARBA" id="ARBA00023242"/>
    </source>
</evidence>
<keyword evidence="4 6" id="KW-0804">Transcription</keyword>
<dbReference type="NCBIfam" id="TIGR01568">
    <property type="entry name" value="A_thal_3678"/>
    <property type="match status" value="1"/>
</dbReference>
<evidence type="ECO:0000256" key="2">
    <source>
        <dbReference type="ARBA" id="ARBA00022491"/>
    </source>
</evidence>
<dbReference type="AlphaFoldDB" id="A0A4P1R6X7"/>
<keyword evidence="3 6" id="KW-0805">Transcription regulation</keyword>
<proteinExistence type="predicted"/>
<dbReference type="GO" id="GO:0005634">
    <property type="term" value="C:nucleus"/>
    <property type="evidence" value="ECO:0007669"/>
    <property type="project" value="UniProtKB-SubCell"/>
</dbReference>